<dbReference type="EMBL" id="CM035428">
    <property type="protein sequence ID" value="KAH7302684.1"/>
    <property type="molecule type" value="Genomic_DNA"/>
</dbReference>
<organism evidence="2 3">
    <name type="scientific">Ceratopteris richardii</name>
    <name type="common">Triangle waterfern</name>
    <dbReference type="NCBI Taxonomy" id="49495"/>
    <lineage>
        <taxon>Eukaryota</taxon>
        <taxon>Viridiplantae</taxon>
        <taxon>Streptophyta</taxon>
        <taxon>Embryophyta</taxon>
        <taxon>Tracheophyta</taxon>
        <taxon>Polypodiopsida</taxon>
        <taxon>Polypodiidae</taxon>
        <taxon>Polypodiales</taxon>
        <taxon>Pteridineae</taxon>
        <taxon>Pteridaceae</taxon>
        <taxon>Parkerioideae</taxon>
        <taxon>Ceratopteris</taxon>
    </lineage>
</organism>
<evidence type="ECO:0000313" key="3">
    <source>
        <dbReference type="Proteomes" id="UP000825935"/>
    </source>
</evidence>
<comment type="caution">
    <text evidence="2">The sequence shown here is derived from an EMBL/GenBank/DDBJ whole genome shotgun (WGS) entry which is preliminary data.</text>
</comment>
<reference evidence="2 3" key="1">
    <citation type="submission" date="2021-08" db="EMBL/GenBank/DDBJ databases">
        <title>WGS assembly of Ceratopteris richardii.</title>
        <authorList>
            <person name="Marchant D.B."/>
            <person name="Chen G."/>
            <person name="Jenkins J."/>
            <person name="Shu S."/>
            <person name="Leebens-Mack J."/>
            <person name="Grimwood J."/>
            <person name="Schmutz J."/>
            <person name="Soltis P."/>
            <person name="Soltis D."/>
            <person name="Chen Z.-H."/>
        </authorList>
    </citation>
    <scope>NUCLEOTIDE SEQUENCE [LARGE SCALE GENOMIC DNA]</scope>
    <source>
        <strain evidence="2">Whitten #5841</strain>
        <tissue evidence="2">Leaf</tissue>
    </source>
</reference>
<proteinExistence type="predicted"/>
<keyword evidence="1" id="KW-0472">Membrane</keyword>
<gene>
    <name evidence="2" type="ORF">KP509_23G082600</name>
</gene>
<protein>
    <submittedName>
        <fullName evidence="2">Uncharacterized protein</fullName>
    </submittedName>
</protein>
<evidence type="ECO:0000256" key="1">
    <source>
        <dbReference type="SAM" id="Phobius"/>
    </source>
</evidence>
<keyword evidence="1" id="KW-1133">Transmembrane helix</keyword>
<keyword evidence="1" id="KW-0812">Transmembrane</keyword>
<dbReference type="Proteomes" id="UP000825935">
    <property type="component" value="Chromosome 23"/>
</dbReference>
<feature type="transmembrane region" description="Helical" evidence="1">
    <location>
        <begin position="6"/>
        <end position="28"/>
    </location>
</feature>
<evidence type="ECO:0000313" key="2">
    <source>
        <dbReference type="EMBL" id="KAH7302684.1"/>
    </source>
</evidence>
<accession>A0A8T2S479</accession>
<sequence length="103" mass="11726">MIYINGFWVSVILLFVVTAIVLGLWLFLQLGRRRQRQQQQQAQAAMTNFYPTSFGYHQQYPQMQSPSPVFPPPPPITPVVDVQGFPYPTLPSSNVPGHMTHKV</sequence>
<name>A0A8T2S479_CERRI</name>
<dbReference type="AlphaFoldDB" id="A0A8T2S479"/>
<keyword evidence="3" id="KW-1185">Reference proteome</keyword>